<dbReference type="InterPro" id="IPR036271">
    <property type="entry name" value="Tet_transcr_reg_TetR-rel_C_sf"/>
</dbReference>
<keyword evidence="3" id="KW-0804">Transcription</keyword>
<evidence type="ECO:0000259" key="6">
    <source>
        <dbReference type="PROSITE" id="PS50977"/>
    </source>
</evidence>
<feature type="domain" description="HTH tetR-type" evidence="6">
    <location>
        <begin position="14"/>
        <end position="75"/>
    </location>
</feature>
<keyword evidence="1" id="KW-0805">Transcription regulation</keyword>
<dbReference type="SUPFAM" id="SSF46689">
    <property type="entry name" value="Homeodomain-like"/>
    <property type="match status" value="1"/>
</dbReference>
<dbReference type="PANTHER" id="PTHR30055">
    <property type="entry name" value="HTH-TYPE TRANSCRIPTIONAL REGULATOR RUTR"/>
    <property type="match status" value="1"/>
</dbReference>
<evidence type="ECO:0000256" key="4">
    <source>
        <dbReference type="PROSITE-ProRule" id="PRU00335"/>
    </source>
</evidence>
<feature type="DNA-binding region" description="H-T-H motif" evidence="4">
    <location>
        <begin position="38"/>
        <end position="57"/>
    </location>
</feature>
<dbReference type="InterPro" id="IPR001647">
    <property type="entry name" value="HTH_TetR"/>
</dbReference>
<dbReference type="SUPFAM" id="SSF48498">
    <property type="entry name" value="Tetracyclin repressor-like, C-terminal domain"/>
    <property type="match status" value="1"/>
</dbReference>
<accession>A0A6G4ASA6</accession>
<dbReference type="Proteomes" id="UP000476310">
    <property type="component" value="Unassembled WGS sequence"/>
</dbReference>
<protein>
    <submittedName>
        <fullName evidence="7">TetR/AcrR family transcriptional regulator</fullName>
    </submittedName>
</protein>
<comment type="caution">
    <text evidence="7">The sequence shown here is derived from an EMBL/GenBank/DDBJ whole genome shotgun (WGS) entry which is preliminary data.</text>
</comment>
<dbReference type="RefSeq" id="WP_164433643.1">
    <property type="nucleotide sequence ID" value="NZ_JAAIKT010000057.1"/>
</dbReference>
<evidence type="ECO:0000256" key="1">
    <source>
        <dbReference type="ARBA" id="ARBA00023015"/>
    </source>
</evidence>
<name>A0A6G4ASA6_9ACTN</name>
<feature type="region of interest" description="Disordered" evidence="5">
    <location>
        <begin position="190"/>
        <end position="209"/>
    </location>
</feature>
<dbReference type="PROSITE" id="PS50977">
    <property type="entry name" value="HTH_TETR_2"/>
    <property type="match status" value="1"/>
</dbReference>
<evidence type="ECO:0000256" key="5">
    <source>
        <dbReference type="SAM" id="MobiDB-lite"/>
    </source>
</evidence>
<gene>
    <name evidence="7" type="ORF">G4H13_34565</name>
</gene>
<dbReference type="Gene3D" id="1.10.357.10">
    <property type="entry name" value="Tetracycline Repressor, domain 2"/>
    <property type="match status" value="1"/>
</dbReference>
<dbReference type="GO" id="GO:0000976">
    <property type="term" value="F:transcription cis-regulatory region binding"/>
    <property type="evidence" value="ECO:0007669"/>
    <property type="project" value="TreeGrafter"/>
</dbReference>
<evidence type="ECO:0000256" key="2">
    <source>
        <dbReference type="ARBA" id="ARBA00023125"/>
    </source>
</evidence>
<dbReference type="EMBL" id="JAAIKT010000057">
    <property type="protein sequence ID" value="NEW75347.1"/>
    <property type="molecule type" value="Genomic_DNA"/>
</dbReference>
<evidence type="ECO:0000313" key="7">
    <source>
        <dbReference type="EMBL" id="NEW75347.1"/>
    </source>
</evidence>
<dbReference type="AlphaFoldDB" id="A0A6G4ASA6"/>
<reference evidence="7" key="1">
    <citation type="submission" date="2020-02" db="EMBL/GenBank/DDBJ databases">
        <title>A new Streptomyces sp. for controlling soil-borne diseases.</title>
        <authorList>
            <person name="Li X."/>
            <person name="Tian Y."/>
            <person name="Gao K."/>
        </authorList>
    </citation>
    <scope>NUCLEOTIDE SEQUENCE [LARGE SCALE GENOMIC DNA]</scope>
    <source>
        <strain evidence="7">0250</strain>
    </source>
</reference>
<dbReference type="InterPro" id="IPR050109">
    <property type="entry name" value="HTH-type_TetR-like_transc_reg"/>
</dbReference>
<dbReference type="Pfam" id="PF13305">
    <property type="entry name" value="TetR_C_33"/>
    <property type="match status" value="1"/>
</dbReference>
<dbReference type="GO" id="GO:0003700">
    <property type="term" value="F:DNA-binding transcription factor activity"/>
    <property type="evidence" value="ECO:0007669"/>
    <property type="project" value="TreeGrafter"/>
</dbReference>
<feature type="compositionally biased region" description="Polar residues" evidence="5">
    <location>
        <begin position="191"/>
        <end position="203"/>
    </location>
</feature>
<keyword evidence="2 4" id="KW-0238">DNA-binding</keyword>
<dbReference type="InterPro" id="IPR025996">
    <property type="entry name" value="MT1864/Rv1816-like_C"/>
</dbReference>
<evidence type="ECO:0000256" key="3">
    <source>
        <dbReference type="ARBA" id="ARBA00023163"/>
    </source>
</evidence>
<organism evidence="7 8">
    <name type="scientific">Streptomyces rhizosphaericus</name>
    <dbReference type="NCBI Taxonomy" id="114699"/>
    <lineage>
        <taxon>Bacteria</taxon>
        <taxon>Bacillati</taxon>
        <taxon>Actinomycetota</taxon>
        <taxon>Actinomycetes</taxon>
        <taxon>Kitasatosporales</taxon>
        <taxon>Streptomycetaceae</taxon>
        <taxon>Streptomyces</taxon>
        <taxon>Streptomyces violaceusniger group</taxon>
    </lineage>
</organism>
<dbReference type="InterPro" id="IPR009057">
    <property type="entry name" value="Homeodomain-like_sf"/>
</dbReference>
<keyword evidence="8" id="KW-1185">Reference proteome</keyword>
<sequence length="209" mass="22954">MSRSREAANARDRRDLRGELVAAAVEMLAQPQPVAVPSLRSIARACHVAPSAVYWHFPSEADLRSAVLDAEYTSLISAVGAALDGAPDGADRLVVAGDAYITWALEHPGAYQLLFESDDELPATRAEHGPRLQRRIVELAHRVDPQAPFAAALLLWSAWHGVVSLRLHKTEWDWDMTPHEANRRLVAALTTRHSSQKSSAENGSQHHEP</sequence>
<proteinExistence type="predicted"/>
<evidence type="ECO:0000313" key="8">
    <source>
        <dbReference type="Proteomes" id="UP000476310"/>
    </source>
</evidence>
<dbReference type="Pfam" id="PF00440">
    <property type="entry name" value="TetR_N"/>
    <property type="match status" value="1"/>
</dbReference>
<dbReference type="PANTHER" id="PTHR30055:SF234">
    <property type="entry name" value="HTH-TYPE TRANSCRIPTIONAL REGULATOR BETI"/>
    <property type="match status" value="1"/>
</dbReference>